<evidence type="ECO:0000256" key="5">
    <source>
        <dbReference type="ARBA" id="ARBA00001954"/>
    </source>
</evidence>
<dbReference type="GO" id="GO:0046872">
    <property type="term" value="F:metal ion binding"/>
    <property type="evidence" value="ECO:0007669"/>
    <property type="project" value="UniProtKB-KW"/>
</dbReference>
<dbReference type="Pfam" id="PF00834">
    <property type="entry name" value="Ribul_P_3_epim"/>
    <property type="match status" value="1"/>
</dbReference>
<dbReference type="PANTHER" id="PTHR11749">
    <property type="entry name" value="RIBULOSE-5-PHOSPHATE-3-EPIMERASE"/>
    <property type="match status" value="1"/>
</dbReference>
<name>A0A0L0DVZ1_THETB</name>
<feature type="active site" description="Proton donor" evidence="11">
    <location>
        <position position="183"/>
    </location>
</feature>
<evidence type="ECO:0000256" key="4">
    <source>
        <dbReference type="ARBA" id="ARBA00001947"/>
    </source>
</evidence>
<feature type="binding site" evidence="12">
    <location>
        <position position="43"/>
    </location>
    <ligand>
        <name>a divalent metal cation</name>
        <dbReference type="ChEBI" id="CHEBI:60240"/>
    </ligand>
</feature>
<comment type="similarity">
    <text evidence="6 10">Belongs to the ribulose-phosphate 3-epimerase family.</text>
</comment>
<dbReference type="SUPFAM" id="SSF51366">
    <property type="entry name" value="Ribulose-phoshate binding barrel"/>
    <property type="match status" value="1"/>
</dbReference>
<dbReference type="OMA" id="EMISVHY"/>
<evidence type="ECO:0000256" key="7">
    <source>
        <dbReference type="ARBA" id="ARBA00013188"/>
    </source>
</evidence>
<keyword evidence="12" id="KW-0170">Cobalt</keyword>
<comment type="cofactor">
    <cofactor evidence="2">
        <name>Mn(2+)</name>
        <dbReference type="ChEBI" id="CHEBI:29035"/>
    </cofactor>
</comment>
<evidence type="ECO:0000256" key="11">
    <source>
        <dbReference type="PIRSR" id="PIRSR001461-1"/>
    </source>
</evidence>
<keyword evidence="10" id="KW-0119">Carbohydrate metabolism</keyword>
<evidence type="ECO:0000256" key="13">
    <source>
        <dbReference type="PIRSR" id="PIRSR001461-3"/>
    </source>
</evidence>
<dbReference type="GO" id="GO:0004750">
    <property type="term" value="F:D-ribulose-phosphate 3-epimerase activity"/>
    <property type="evidence" value="ECO:0007669"/>
    <property type="project" value="UniProtKB-EC"/>
</dbReference>
<reference evidence="14 15" key="1">
    <citation type="submission" date="2010-05" db="EMBL/GenBank/DDBJ databases">
        <title>The Genome Sequence of Thecamonas trahens ATCC 50062.</title>
        <authorList>
            <consortium name="The Broad Institute Genome Sequencing Platform"/>
            <person name="Russ C."/>
            <person name="Cuomo C."/>
            <person name="Shea T."/>
            <person name="Young S.K."/>
            <person name="Zeng Q."/>
            <person name="Koehrsen M."/>
            <person name="Haas B."/>
            <person name="Borodovsky M."/>
            <person name="Guigo R."/>
            <person name="Alvarado L."/>
            <person name="Berlin A."/>
            <person name="Bochicchio J."/>
            <person name="Borenstein D."/>
            <person name="Chapman S."/>
            <person name="Chen Z."/>
            <person name="Freedman E."/>
            <person name="Gellesch M."/>
            <person name="Goldberg J."/>
            <person name="Griggs A."/>
            <person name="Gujja S."/>
            <person name="Heilman E."/>
            <person name="Heiman D."/>
            <person name="Hepburn T."/>
            <person name="Howarth C."/>
            <person name="Jen D."/>
            <person name="Larson L."/>
            <person name="Mehta T."/>
            <person name="Park D."/>
            <person name="Pearson M."/>
            <person name="Roberts A."/>
            <person name="Saif S."/>
            <person name="Shenoy N."/>
            <person name="Sisk P."/>
            <person name="Stolte C."/>
            <person name="Sykes S."/>
            <person name="Thomson T."/>
            <person name="Walk T."/>
            <person name="White J."/>
            <person name="Yandava C."/>
            <person name="Burger G."/>
            <person name="Gray M.W."/>
            <person name="Holland P.W.H."/>
            <person name="King N."/>
            <person name="Lang F.B.F."/>
            <person name="Roger A.J."/>
            <person name="Ruiz-Trillo I."/>
            <person name="Lander E."/>
            <person name="Nusbaum C."/>
        </authorList>
    </citation>
    <scope>NUCLEOTIDE SEQUENCE [LARGE SCALE GENOMIC DNA]</scope>
    <source>
        <strain evidence="14 15">ATCC 50062</strain>
    </source>
</reference>
<evidence type="ECO:0000256" key="3">
    <source>
        <dbReference type="ARBA" id="ARBA00001941"/>
    </source>
</evidence>
<dbReference type="CDD" id="cd00429">
    <property type="entry name" value="RPE"/>
    <property type="match status" value="1"/>
</dbReference>
<evidence type="ECO:0000313" key="15">
    <source>
        <dbReference type="Proteomes" id="UP000054408"/>
    </source>
</evidence>
<comment type="cofactor">
    <cofactor evidence="12">
        <name>a divalent metal cation</name>
        <dbReference type="ChEBI" id="CHEBI:60240"/>
    </cofactor>
    <text evidence="12">Binds 1 divalent metal cation per subunit.</text>
</comment>
<dbReference type="InterPro" id="IPR011060">
    <property type="entry name" value="RibuloseP-bd_barrel"/>
</dbReference>
<evidence type="ECO:0000256" key="12">
    <source>
        <dbReference type="PIRSR" id="PIRSR001461-2"/>
    </source>
</evidence>
<evidence type="ECO:0000256" key="10">
    <source>
        <dbReference type="PIRNR" id="PIRNR001461"/>
    </source>
</evidence>
<keyword evidence="9 10" id="KW-0413">Isomerase</keyword>
<dbReference type="OrthoDB" id="1927044at2759"/>
<dbReference type="EMBL" id="GL349439">
    <property type="protein sequence ID" value="KNC55683.1"/>
    <property type="molecule type" value="Genomic_DNA"/>
</dbReference>
<dbReference type="Gene3D" id="3.20.20.70">
    <property type="entry name" value="Aldolase class I"/>
    <property type="match status" value="1"/>
</dbReference>
<evidence type="ECO:0000313" key="14">
    <source>
        <dbReference type="EMBL" id="KNC55683.1"/>
    </source>
</evidence>
<feature type="binding site" evidence="13">
    <location>
        <position position="15"/>
    </location>
    <ligand>
        <name>substrate</name>
    </ligand>
</feature>
<dbReference type="STRING" id="461836.A0A0L0DVZ1"/>
<evidence type="ECO:0000256" key="6">
    <source>
        <dbReference type="ARBA" id="ARBA00009541"/>
    </source>
</evidence>
<keyword evidence="12" id="KW-0464">Manganese</keyword>
<gene>
    <name evidence="14" type="ORF">AMSG_01952</name>
</gene>
<evidence type="ECO:0000256" key="2">
    <source>
        <dbReference type="ARBA" id="ARBA00001936"/>
    </source>
</evidence>
<feature type="binding site" evidence="13">
    <location>
        <position position="185"/>
    </location>
    <ligand>
        <name>substrate</name>
    </ligand>
</feature>
<feature type="binding site" evidence="12">
    <location>
        <position position="41"/>
    </location>
    <ligand>
        <name>a divalent metal cation</name>
        <dbReference type="ChEBI" id="CHEBI:60240"/>
    </ligand>
</feature>
<feature type="binding site" evidence="13">
    <location>
        <position position="75"/>
    </location>
    <ligand>
        <name>substrate</name>
    </ligand>
</feature>
<dbReference type="PROSITE" id="PS01086">
    <property type="entry name" value="RIBUL_P_3_EPIMER_2"/>
    <property type="match status" value="1"/>
</dbReference>
<dbReference type="FunFam" id="3.20.20.70:FF:000171">
    <property type="entry name" value="Ribulose-phosphate 3-epimerase"/>
    <property type="match status" value="1"/>
</dbReference>
<accession>A0A0L0DVZ1</accession>
<feature type="binding site" evidence="13">
    <location>
        <begin position="205"/>
        <end position="206"/>
    </location>
    <ligand>
        <name>substrate</name>
    </ligand>
</feature>
<dbReference type="GO" id="GO:0005975">
    <property type="term" value="P:carbohydrate metabolic process"/>
    <property type="evidence" value="ECO:0007669"/>
    <property type="project" value="InterPro"/>
</dbReference>
<dbReference type="AlphaFoldDB" id="A0A0L0DVZ1"/>
<dbReference type="eggNOG" id="KOG3111">
    <property type="taxonomic scope" value="Eukaryota"/>
</dbReference>
<comment type="catalytic activity">
    <reaction evidence="1 10">
        <text>D-ribulose 5-phosphate = D-xylulose 5-phosphate</text>
        <dbReference type="Rhea" id="RHEA:13677"/>
        <dbReference type="ChEBI" id="CHEBI:57737"/>
        <dbReference type="ChEBI" id="CHEBI:58121"/>
        <dbReference type="EC" id="5.1.3.1"/>
    </reaction>
</comment>
<dbReference type="InterPro" id="IPR026019">
    <property type="entry name" value="Ribul_P_3_epim"/>
</dbReference>
<comment type="cofactor">
    <cofactor evidence="4">
        <name>Zn(2+)</name>
        <dbReference type="ChEBI" id="CHEBI:29105"/>
    </cofactor>
</comment>
<keyword evidence="12" id="KW-0862">Zinc</keyword>
<evidence type="ECO:0000256" key="1">
    <source>
        <dbReference type="ARBA" id="ARBA00001782"/>
    </source>
</evidence>
<dbReference type="GO" id="GO:0006098">
    <property type="term" value="P:pentose-phosphate shunt"/>
    <property type="evidence" value="ECO:0007669"/>
    <property type="project" value="InterPro"/>
</dbReference>
<keyword evidence="8 12" id="KW-0479">Metal-binding</keyword>
<dbReference type="RefSeq" id="XP_013761450.1">
    <property type="nucleotide sequence ID" value="XM_013905996.1"/>
</dbReference>
<dbReference type="InterPro" id="IPR000056">
    <property type="entry name" value="Ribul_P_3_epim-like"/>
</dbReference>
<dbReference type="GeneID" id="25561667"/>
<comment type="cofactor">
    <cofactor evidence="5">
        <name>Fe(2+)</name>
        <dbReference type="ChEBI" id="CHEBI:29033"/>
    </cofactor>
</comment>
<evidence type="ECO:0000256" key="8">
    <source>
        <dbReference type="ARBA" id="ARBA00022723"/>
    </source>
</evidence>
<dbReference type="PIRSF" id="PIRSF001461">
    <property type="entry name" value="RPE"/>
    <property type="match status" value="1"/>
</dbReference>
<feature type="active site" description="Proton acceptor" evidence="11">
    <location>
        <position position="43"/>
    </location>
</feature>
<sequence>MTSQLGQLRAVVSPSILAADFTRLGDECATVLGDGHAEWLHCDVMDGAFVPNISFGFPIISSLRKRFPDAFLDCHLMVENPGKWVEPLAKAGGSLMTFHIEAVESVDAARVLVDAIHDAGMAAGVAVKPGTELAAAGDLADVVDMVLIMTVEPGFGGQSFMPETMTKVETLRASHPQLFIQVDGGLSPKTVDTAAAAGANVIVAGSAVFKADDRLAVIDALLGSVSASLA</sequence>
<evidence type="ECO:0000256" key="9">
    <source>
        <dbReference type="ARBA" id="ARBA00023235"/>
    </source>
</evidence>
<feature type="binding site" evidence="12">
    <location>
        <position position="183"/>
    </location>
    <ligand>
        <name>a divalent metal cation</name>
        <dbReference type="ChEBI" id="CHEBI:60240"/>
    </ligand>
</feature>
<feature type="binding site" evidence="13">
    <location>
        <begin position="154"/>
        <end position="157"/>
    </location>
    <ligand>
        <name>substrate</name>
    </ligand>
</feature>
<dbReference type="Proteomes" id="UP000054408">
    <property type="component" value="Unassembled WGS sequence"/>
</dbReference>
<dbReference type="NCBIfam" id="NF004076">
    <property type="entry name" value="PRK05581.1-4"/>
    <property type="match status" value="1"/>
</dbReference>
<feature type="binding site" evidence="12">
    <location>
        <position position="75"/>
    </location>
    <ligand>
        <name>a divalent metal cation</name>
        <dbReference type="ChEBI" id="CHEBI:60240"/>
    </ligand>
</feature>
<proteinExistence type="inferred from homology"/>
<organism evidence="14 15">
    <name type="scientific">Thecamonas trahens ATCC 50062</name>
    <dbReference type="NCBI Taxonomy" id="461836"/>
    <lineage>
        <taxon>Eukaryota</taxon>
        <taxon>Apusozoa</taxon>
        <taxon>Apusomonadida</taxon>
        <taxon>Apusomonadidae</taxon>
        <taxon>Thecamonas</taxon>
    </lineage>
</organism>
<comment type="cofactor">
    <cofactor evidence="3">
        <name>Co(2+)</name>
        <dbReference type="ChEBI" id="CHEBI:48828"/>
    </cofactor>
</comment>
<keyword evidence="15" id="KW-1185">Reference proteome</keyword>
<dbReference type="NCBIfam" id="TIGR01163">
    <property type="entry name" value="rpe"/>
    <property type="match status" value="1"/>
</dbReference>
<protein>
    <recommendedName>
        <fullName evidence="7 10">Ribulose-phosphate 3-epimerase</fullName>
        <ecNumber evidence="7 10">5.1.3.1</ecNumber>
    </recommendedName>
</protein>
<dbReference type="EC" id="5.1.3.1" evidence="7 10"/>
<dbReference type="HAMAP" id="MF_02227">
    <property type="entry name" value="RPE"/>
    <property type="match status" value="1"/>
</dbReference>
<dbReference type="InterPro" id="IPR013785">
    <property type="entry name" value="Aldolase_TIM"/>
</dbReference>